<accession>A0A6A6U981</accession>
<sequence>MPKYQPTCNNDDIPERDMLYSLPKCINELAKNYHTCRANDDKFLGVCDEGQLKAYTRTWYPLGSPKRGNLTVPCQAVGMALSNITGLCGNRGGKLIATSYLSMLRYGLLTVF</sequence>
<reference evidence="1" key="1">
    <citation type="journal article" date="2020" name="Stud. Mycol.">
        <title>101 Dothideomycetes genomes: a test case for predicting lifestyles and emergence of pathogens.</title>
        <authorList>
            <person name="Haridas S."/>
            <person name="Albert R."/>
            <person name="Binder M."/>
            <person name="Bloem J."/>
            <person name="Labutti K."/>
            <person name="Salamov A."/>
            <person name="Andreopoulos B."/>
            <person name="Baker S."/>
            <person name="Barry K."/>
            <person name="Bills G."/>
            <person name="Bluhm B."/>
            <person name="Cannon C."/>
            <person name="Castanera R."/>
            <person name="Culley D."/>
            <person name="Daum C."/>
            <person name="Ezra D."/>
            <person name="Gonzalez J."/>
            <person name="Henrissat B."/>
            <person name="Kuo A."/>
            <person name="Liang C."/>
            <person name="Lipzen A."/>
            <person name="Lutzoni F."/>
            <person name="Magnuson J."/>
            <person name="Mondo S."/>
            <person name="Nolan M."/>
            <person name="Ohm R."/>
            <person name="Pangilinan J."/>
            <person name="Park H.-J."/>
            <person name="Ramirez L."/>
            <person name="Alfaro M."/>
            <person name="Sun H."/>
            <person name="Tritt A."/>
            <person name="Yoshinaga Y."/>
            <person name="Zwiers L.-H."/>
            <person name="Turgeon B."/>
            <person name="Goodwin S."/>
            <person name="Spatafora J."/>
            <person name="Crous P."/>
            <person name="Grigoriev I."/>
        </authorList>
    </citation>
    <scope>NUCLEOTIDE SEQUENCE</scope>
    <source>
        <strain evidence="1">CBS 115976</strain>
    </source>
</reference>
<dbReference type="AlphaFoldDB" id="A0A6A6U981"/>
<gene>
    <name evidence="1" type="ORF">BT63DRAFT_426716</name>
</gene>
<organism evidence="1 2">
    <name type="scientific">Microthyrium microscopicum</name>
    <dbReference type="NCBI Taxonomy" id="703497"/>
    <lineage>
        <taxon>Eukaryota</taxon>
        <taxon>Fungi</taxon>
        <taxon>Dikarya</taxon>
        <taxon>Ascomycota</taxon>
        <taxon>Pezizomycotina</taxon>
        <taxon>Dothideomycetes</taxon>
        <taxon>Dothideomycetes incertae sedis</taxon>
        <taxon>Microthyriales</taxon>
        <taxon>Microthyriaceae</taxon>
        <taxon>Microthyrium</taxon>
    </lineage>
</organism>
<name>A0A6A6U981_9PEZI</name>
<evidence type="ECO:0000313" key="2">
    <source>
        <dbReference type="Proteomes" id="UP000799302"/>
    </source>
</evidence>
<protein>
    <submittedName>
        <fullName evidence="1">Uncharacterized protein</fullName>
    </submittedName>
</protein>
<proteinExistence type="predicted"/>
<dbReference type="Proteomes" id="UP000799302">
    <property type="component" value="Unassembled WGS sequence"/>
</dbReference>
<keyword evidence="2" id="KW-1185">Reference proteome</keyword>
<evidence type="ECO:0000313" key="1">
    <source>
        <dbReference type="EMBL" id="KAF2667863.1"/>
    </source>
</evidence>
<dbReference type="EMBL" id="MU004237">
    <property type="protein sequence ID" value="KAF2667863.1"/>
    <property type="molecule type" value="Genomic_DNA"/>
</dbReference>